<name>A0AAJ8K2Q8_9TREE</name>
<evidence type="ECO:0000313" key="10">
    <source>
        <dbReference type="EMBL" id="WVW79810.1"/>
    </source>
</evidence>
<feature type="transmembrane region" description="Helical" evidence="8">
    <location>
        <begin position="365"/>
        <end position="384"/>
    </location>
</feature>
<proteinExistence type="predicted"/>
<sequence>MKKRSRIQDSLGFQAMGLLCSFTMYGYLQEKIMSGTYGPHKFRSTVILVAFNRLAGILVAIYMQSYHLGNSLRPRHPIWAYASVSLSNFLSTLCQYEALKYVNFTTQTLGKCSKMIPVLLLGVLVYGKKYSWRNYAAVGLVTIGTTVYMVTTNIKSSDNKFSTVRGIGLLVGYLLFDALASTTEARLFQRGNERSRAKDKSSKDTSAGFSKDEMVYDQMLWTNICSLGVSGFVISTDKRRSLSSFLQIAFSPYGPRLLLDIALLSLSASIGLIFLLTVIATFGALTCSTLMTSRQFLSIVLNGVAFRNGRNVGTLGWIGIGYVASGVQLELSNKKKVKQEKEDMPLSPTKHGKGKESNTGTLARYLFLPIVGGILAHITSIILIPSHIAIQSRSAELFPTSPIFTYGNQTYTRSQIQHLSATTNCPEPPKRSFYPFEIPRTALASFPRSGNTFTRELVEHSTGYFTTDVFCNSPHWYKFHQEYFEEACEHPENNLLVKTHAPEFTSYGDDDAEWLPLVEEFERIVQVVRNPLDSLWSFWHFLRNDLNHTSRIAGIDLLGLHHLSELDLMAHAWVQHTEYWMNLDKPRVMVRYEDFRGPDQIQHLSRVLTTLLPDDQLPEMERLICADDDRKIAYQSRKARNFYSWDHYDPELRQLILEAVKGPWCALGYEDLLRKERGIKGVDCD</sequence>
<dbReference type="InterPro" id="IPR000863">
    <property type="entry name" value="Sulfotransferase_dom"/>
</dbReference>
<keyword evidence="2" id="KW-0813">Transport</keyword>
<protein>
    <recommendedName>
        <fullName evidence="9">Sulfotransferase domain-containing protein</fullName>
    </recommendedName>
</protein>
<accession>A0AAJ8K2Q8</accession>
<gene>
    <name evidence="10" type="ORF">I302_101780</name>
</gene>
<comment type="subcellular location">
    <subcellularLocation>
        <location evidence="1">Membrane</location>
        <topology evidence="1">Multi-pass membrane protein</topology>
    </subcellularLocation>
</comment>
<keyword evidence="4 8" id="KW-0812">Transmembrane</keyword>
<dbReference type="Pfam" id="PF00685">
    <property type="entry name" value="Sulfotransfer_1"/>
    <property type="match status" value="1"/>
</dbReference>
<dbReference type="PANTHER" id="PTHR10778:SF13">
    <property type="entry name" value="ADENOSINE 3'-PHOSPHO 5'-PHOSPHOSULFATE TRANSPORTER 1"/>
    <property type="match status" value="1"/>
</dbReference>
<dbReference type="GO" id="GO:0000139">
    <property type="term" value="C:Golgi membrane"/>
    <property type="evidence" value="ECO:0007669"/>
    <property type="project" value="TreeGrafter"/>
</dbReference>
<keyword evidence="3" id="KW-0762">Sugar transport</keyword>
<dbReference type="InterPro" id="IPR027417">
    <property type="entry name" value="P-loop_NTPase"/>
</dbReference>
<evidence type="ECO:0000313" key="11">
    <source>
        <dbReference type="Proteomes" id="UP000092730"/>
    </source>
</evidence>
<dbReference type="Gene3D" id="3.40.50.300">
    <property type="entry name" value="P-loop containing nucleotide triphosphate hydrolases"/>
    <property type="match status" value="1"/>
</dbReference>
<reference evidence="10" key="2">
    <citation type="submission" date="2024-02" db="EMBL/GenBank/DDBJ databases">
        <title>Comparative genomics of Cryptococcus and Kwoniella reveals pathogenesis evolution and contrasting modes of karyotype evolution via chromosome fusion or intercentromeric recombination.</title>
        <authorList>
            <person name="Coelho M.A."/>
            <person name="David-Palma M."/>
            <person name="Shea T."/>
            <person name="Bowers K."/>
            <person name="McGinley-Smith S."/>
            <person name="Mohammad A.W."/>
            <person name="Gnirke A."/>
            <person name="Yurkov A.M."/>
            <person name="Nowrousian M."/>
            <person name="Sun S."/>
            <person name="Cuomo C.A."/>
            <person name="Heitman J."/>
        </authorList>
    </citation>
    <scope>NUCLEOTIDE SEQUENCE</scope>
    <source>
        <strain evidence="10">CBS 10118</strain>
    </source>
</reference>
<keyword evidence="5 8" id="KW-1133">Transmembrane helix</keyword>
<evidence type="ECO:0000256" key="8">
    <source>
        <dbReference type="SAM" id="Phobius"/>
    </source>
</evidence>
<dbReference type="GO" id="GO:0046964">
    <property type="term" value="F:3'-phosphoadenosine 5'-phosphosulfate transmembrane transporter activity"/>
    <property type="evidence" value="ECO:0007669"/>
    <property type="project" value="TreeGrafter"/>
</dbReference>
<dbReference type="Proteomes" id="UP000092730">
    <property type="component" value="Chromosome 1"/>
</dbReference>
<dbReference type="InterPro" id="IPR013657">
    <property type="entry name" value="SCL35B1-4/HUT1"/>
</dbReference>
<feature type="transmembrane region" description="Helical" evidence="8">
    <location>
        <begin position="163"/>
        <end position="180"/>
    </location>
</feature>
<evidence type="ECO:0000256" key="1">
    <source>
        <dbReference type="ARBA" id="ARBA00004141"/>
    </source>
</evidence>
<feature type="transmembrane region" description="Helical" evidence="8">
    <location>
        <begin position="12"/>
        <end position="28"/>
    </location>
</feature>
<dbReference type="KEGG" id="kbi:30204859"/>
<feature type="region of interest" description="Disordered" evidence="7">
    <location>
        <begin position="336"/>
        <end position="355"/>
    </location>
</feature>
<keyword evidence="11" id="KW-1185">Reference proteome</keyword>
<dbReference type="Pfam" id="PF08449">
    <property type="entry name" value="UAA"/>
    <property type="match status" value="1"/>
</dbReference>
<feature type="transmembrane region" description="Helical" evidence="8">
    <location>
        <begin position="132"/>
        <end position="151"/>
    </location>
</feature>
<feature type="transmembrane region" description="Helical" evidence="8">
    <location>
        <begin position="219"/>
        <end position="236"/>
    </location>
</feature>
<dbReference type="PANTHER" id="PTHR10778">
    <property type="entry name" value="SOLUTE CARRIER FAMILY 35 MEMBER B"/>
    <property type="match status" value="1"/>
</dbReference>
<dbReference type="SUPFAM" id="SSF52540">
    <property type="entry name" value="P-loop containing nucleoside triphosphate hydrolases"/>
    <property type="match status" value="1"/>
</dbReference>
<dbReference type="GO" id="GO:0005789">
    <property type="term" value="C:endoplasmic reticulum membrane"/>
    <property type="evidence" value="ECO:0007669"/>
    <property type="project" value="TreeGrafter"/>
</dbReference>
<dbReference type="SUPFAM" id="SSF103481">
    <property type="entry name" value="Multidrug resistance efflux transporter EmrE"/>
    <property type="match status" value="1"/>
</dbReference>
<reference evidence="10" key="1">
    <citation type="submission" date="2013-07" db="EMBL/GenBank/DDBJ databases">
        <authorList>
            <consortium name="The Broad Institute Genome Sequencing Platform"/>
            <person name="Cuomo C."/>
            <person name="Litvintseva A."/>
            <person name="Chen Y."/>
            <person name="Heitman J."/>
            <person name="Sun S."/>
            <person name="Springer D."/>
            <person name="Dromer F."/>
            <person name="Young S.K."/>
            <person name="Zeng Q."/>
            <person name="Gargeya S."/>
            <person name="Fitzgerald M."/>
            <person name="Abouelleil A."/>
            <person name="Alvarado L."/>
            <person name="Berlin A.M."/>
            <person name="Chapman S.B."/>
            <person name="Dewar J."/>
            <person name="Goldberg J."/>
            <person name="Griggs A."/>
            <person name="Gujja S."/>
            <person name="Hansen M."/>
            <person name="Howarth C."/>
            <person name="Imamovic A."/>
            <person name="Larimer J."/>
            <person name="McCowan C."/>
            <person name="Murphy C."/>
            <person name="Pearson M."/>
            <person name="Priest M."/>
            <person name="Roberts A."/>
            <person name="Saif S."/>
            <person name="Shea T."/>
            <person name="Sykes S."/>
            <person name="Wortman J."/>
            <person name="Nusbaum C."/>
            <person name="Birren B."/>
        </authorList>
    </citation>
    <scope>NUCLEOTIDE SEQUENCE</scope>
    <source>
        <strain evidence="10">CBS 10118</strain>
    </source>
</reference>
<dbReference type="GeneID" id="30204859"/>
<dbReference type="AlphaFoldDB" id="A0AAJ8K2Q8"/>
<evidence type="ECO:0000256" key="2">
    <source>
        <dbReference type="ARBA" id="ARBA00022448"/>
    </source>
</evidence>
<feature type="domain" description="Sulfotransferase" evidence="9">
    <location>
        <begin position="442"/>
        <end position="596"/>
    </location>
</feature>
<dbReference type="EMBL" id="CP144541">
    <property type="protein sequence ID" value="WVW79810.1"/>
    <property type="molecule type" value="Genomic_DNA"/>
</dbReference>
<dbReference type="InterPro" id="IPR037185">
    <property type="entry name" value="EmrE-like"/>
</dbReference>
<evidence type="ECO:0000256" key="7">
    <source>
        <dbReference type="SAM" id="MobiDB-lite"/>
    </source>
</evidence>
<feature type="transmembrane region" description="Helical" evidence="8">
    <location>
        <begin position="257"/>
        <end position="285"/>
    </location>
</feature>
<dbReference type="RefSeq" id="XP_065725424.1">
    <property type="nucleotide sequence ID" value="XM_065869352.1"/>
</dbReference>
<evidence type="ECO:0000256" key="4">
    <source>
        <dbReference type="ARBA" id="ARBA00022692"/>
    </source>
</evidence>
<evidence type="ECO:0000259" key="9">
    <source>
        <dbReference type="Pfam" id="PF00685"/>
    </source>
</evidence>
<keyword evidence="6 8" id="KW-0472">Membrane</keyword>
<evidence type="ECO:0000256" key="6">
    <source>
        <dbReference type="ARBA" id="ARBA00023136"/>
    </source>
</evidence>
<evidence type="ECO:0000256" key="3">
    <source>
        <dbReference type="ARBA" id="ARBA00022597"/>
    </source>
</evidence>
<feature type="transmembrane region" description="Helical" evidence="8">
    <location>
        <begin position="48"/>
        <end position="66"/>
    </location>
</feature>
<organism evidence="10 11">
    <name type="scientific">Kwoniella bestiolae CBS 10118</name>
    <dbReference type="NCBI Taxonomy" id="1296100"/>
    <lineage>
        <taxon>Eukaryota</taxon>
        <taxon>Fungi</taxon>
        <taxon>Dikarya</taxon>
        <taxon>Basidiomycota</taxon>
        <taxon>Agaricomycotina</taxon>
        <taxon>Tremellomycetes</taxon>
        <taxon>Tremellales</taxon>
        <taxon>Cryptococcaceae</taxon>
        <taxon>Kwoniella</taxon>
    </lineage>
</organism>
<evidence type="ECO:0000256" key="5">
    <source>
        <dbReference type="ARBA" id="ARBA00022989"/>
    </source>
</evidence>
<dbReference type="GO" id="GO:0008146">
    <property type="term" value="F:sulfotransferase activity"/>
    <property type="evidence" value="ECO:0007669"/>
    <property type="project" value="InterPro"/>
</dbReference>